<proteinExistence type="inferred from homology"/>
<feature type="domain" description="Glycosyl transferase family 28 C-terminal" evidence="5">
    <location>
        <begin position="201"/>
        <end position="335"/>
    </location>
</feature>
<dbReference type="InterPro" id="IPR007235">
    <property type="entry name" value="Glyco_trans_28_C"/>
</dbReference>
<dbReference type="PANTHER" id="PTHR43025">
    <property type="entry name" value="MONOGALACTOSYLDIACYLGLYCEROL SYNTHASE"/>
    <property type="match status" value="1"/>
</dbReference>
<protein>
    <submittedName>
        <fullName evidence="7">UDP-N-acetylglucosamine:LPS N-acetylglucosamine transferase</fullName>
    </submittedName>
</protein>
<evidence type="ECO:0000256" key="2">
    <source>
        <dbReference type="ARBA" id="ARBA00006962"/>
    </source>
</evidence>
<keyword evidence="8" id="KW-1185">Reference proteome</keyword>
<keyword evidence="3" id="KW-0328">Glycosyltransferase</keyword>
<name>A0ABS2PY61_9BACL</name>
<evidence type="ECO:0000256" key="1">
    <source>
        <dbReference type="ARBA" id="ARBA00004370"/>
    </source>
</evidence>
<dbReference type="Proteomes" id="UP000808914">
    <property type="component" value="Unassembled WGS sequence"/>
</dbReference>
<organism evidence="7 8">
    <name type="scientific">Scopulibacillus daqui</name>
    <dbReference type="NCBI Taxonomy" id="1469162"/>
    <lineage>
        <taxon>Bacteria</taxon>
        <taxon>Bacillati</taxon>
        <taxon>Bacillota</taxon>
        <taxon>Bacilli</taxon>
        <taxon>Bacillales</taxon>
        <taxon>Sporolactobacillaceae</taxon>
        <taxon>Scopulibacillus</taxon>
    </lineage>
</organism>
<accession>A0ABS2PY61</accession>
<evidence type="ECO:0000259" key="6">
    <source>
        <dbReference type="Pfam" id="PF06925"/>
    </source>
</evidence>
<evidence type="ECO:0000313" key="7">
    <source>
        <dbReference type="EMBL" id="MBM7644650.1"/>
    </source>
</evidence>
<dbReference type="InterPro" id="IPR009695">
    <property type="entry name" value="Diacylglyc_glucosyltr_N"/>
</dbReference>
<comment type="caution">
    <text evidence="7">The sequence shown here is derived from an EMBL/GenBank/DDBJ whole genome shotgun (WGS) entry which is preliminary data.</text>
</comment>
<dbReference type="Gene3D" id="3.40.50.2000">
    <property type="entry name" value="Glycogen Phosphorylase B"/>
    <property type="match status" value="1"/>
</dbReference>
<dbReference type="Pfam" id="PF04101">
    <property type="entry name" value="Glyco_tran_28_C"/>
    <property type="match status" value="1"/>
</dbReference>
<gene>
    <name evidence="7" type="ORF">JOD45_000843</name>
</gene>
<dbReference type="EMBL" id="JAFBER010000003">
    <property type="protein sequence ID" value="MBM7644650.1"/>
    <property type="molecule type" value="Genomic_DNA"/>
</dbReference>
<dbReference type="InterPro" id="IPR050519">
    <property type="entry name" value="Glycosyltransf_28_UgtP"/>
</dbReference>
<evidence type="ECO:0000313" key="8">
    <source>
        <dbReference type="Proteomes" id="UP000808914"/>
    </source>
</evidence>
<dbReference type="GO" id="GO:0016740">
    <property type="term" value="F:transferase activity"/>
    <property type="evidence" value="ECO:0007669"/>
    <property type="project" value="UniProtKB-KW"/>
</dbReference>
<evidence type="ECO:0000256" key="4">
    <source>
        <dbReference type="ARBA" id="ARBA00022679"/>
    </source>
</evidence>
<keyword evidence="4 7" id="KW-0808">Transferase</keyword>
<dbReference type="Pfam" id="PF06925">
    <property type="entry name" value="MGDG_synth"/>
    <property type="match status" value="1"/>
</dbReference>
<dbReference type="PANTHER" id="PTHR43025:SF3">
    <property type="entry name" value="MONOGALACTOSYLDIACYLGLYCEROL SYNTHASE 1, CHLOROPLASTIC"/>
    <property type="match status" value="1"/>
</dbReference>
<reference evidence="7 8" key="1">
    <citation type="submission" date="2021-01" db="EMBL/GenBank/DDBJ databases">
        <title>Genomic Encyclopedia of Type Strains, Phase IV (KMG-IV): sequencing the most valuable type-strain genomes for metagenomic binning, comparative biology and taxonomic classification.</title>
        <authorList>
            <person name="Goeker M."/>
        </authorList>
    </citation>
    <scope>NUCLEOTIDE SEQUENCE [LARGE SCALE GENOMIC DNA]</scope>
    <source>
        <strain evidence="7 8">DSM 28236</strain>
    </source>
</reference>
<sequence>MKILLLPLFKMPSGHHHVADAIINLIEKRTNKIECKKVDLLSYSNQLLEKAVSTFYLKWIHHTPRSYDWAYRHFAYTKNHKHVSFSVIERFFINKLYKLLTREQPDLVICTHGFPSLLMSRLKLSGIVKIPVINIYTDFFMNDIWGRKGIDYHLVPNQEMKQQMIEHYHIKERSIIVTGIPVHESFLKPGKVKSHYSQKKILIAGGSSGLGNIIDLVKHTGEKSNYQYIILCGNNKKLYHDILKLKLDDVKALPYLSSKEEMNQLYDEVDAIVTKPGGVTISEVLRKGLPIFVHSALPGQEYINLQYLKNQHLVYEIDQQGNLETIISSVLQNELEMRRWKKAVQTYLDKFEIPSTNTLFQLISANTLKGAYFNRSGYQFLRTRGVVNKVMKYMKKISPIDNV</sequence>
<comment type="subcellular location">
    <subcellularLocation>
        <location evidence="1">Membrane</location>
    </subcellularLocation>
</comment>
<dbReference type="SUPFAM" id="SSF53756">
    <property type="entry name" value="UDP-Glycosyltransferase/glycogen phosphorylase"/>
    <property type="match status" value="1"/>
</dbReference>
<comment type="similarity">
    <text evidence="2">Belongs to the glycosyltransferase 28 family.</text>
</comment>
<feature type="domain" description="Diacylglycerol glucosyltransferase N-terminal" evidence="6">
    <location>
        <begin position="15"/>
        <end position="182"/>
    </location>
</feature>
<evidence type="ECO:0000259" key="5">
    <source>
        <dbReference type="Pfam" id="PF04101"/>
    </source>
</evidence>
<evidence type="ECO:0000256" key="3">
    <source>
        <dbReference type="ARBA" id="ARBA00022676"/>
    </source>
</evidence>
<dbReference type="RefSeq" id="WP_205002600.1">
    <property type="nucleotide sequence ID" value="NZ_JAFBER010000003.1"/>
</dbReference>